<dbReference type="InParanoid" id="T0QXV6"/>
<feature type="compositionally biased region" description="Pro residues" evidence="1">
    <location>
        <begin position="228"/>
        <end position="238"/>
    </location>
</feature>
<dbReference type="EMBL" id="JH767140">
    <property type="protein sequence ID" value="EQC38885.1"/>
    <property type="molecule type" value="Genomic_DNA"/>
</dbReference>
<dbReference type="GeneID" id="19944570"/>
<dbReference type="RefSeq" id="XP_008607709.1">
    <property type="nucleotide sequence ID" value="XM_008609487.1"/>
</dbReference>
<dbReference type="OrthoDB" id="288175at2759"/>
<organism evidence="2 3">
    <name type="scientific">Saprolegnia diclina (strain VS20)</name>
    <dbReference type="NCBI Taxonomy" id="1156394"/>
    <lineage>
        <taxon>Eukaryota</taxon>
        <taxon>Sar</taxon>
        <taxon>Stramenopiles</taxon>
        <taxon>Oomycota</taxon>
        <taxon>Saprolegniomycetes</taxon>
        <taxon>Saprolegniales</taxon>
        <taxon>Saprolegniaceae</taxon>
        <taxon>Saprolegnia</taxon>
    </lineage>
</organism>
<evidence type="ECO:0000313" key="3">
    <source>
        <dbReference type="Proteomes" id="UP000030762"/>
    </source>
</evidence>
<reference evidence="2 3" key="1">
    <citation type="submission" date="2012-04" db="EMBL/GenBank/DDBJ databases">
        <title>The Genome Sequence of Saprolegnia declina VS20.</title>
        <authorList>
            <consortium name="The Broad Institute Genome Sequencing Platform"/>
            <person name="Russ C."/>
            <person name="Nusbaum C."/>
            <person name="Tyler B."/>
            <person name="van West P."/>
            <person name="Dieguez-Uribeondo J."/>
            <person name="de Bruijn I."/>
            <person name="Tripathy S."/>
            <person name="Jiang R."/>
            <person name="Young S.K."/>
            <person name="Zeng Q."/>
            <person name="Gargeya S."/>
            <person name="Fitzgerald M."/>
            <person name="Haas B."/>
            <person name="Abouelleil A."/>
            <person name="Alvarado L."/>
            <person name="Arachchi H.M."/>
            <person name="Berlin A."/>
            <person name="Chapman S.B."/>
            <person name="Goldberg J."/>
            <person name="Griggs A."/>
            <person name="Gujja S."/>
            <person name="Hansen M."/>
            <person name="Howarth C."/>
            <person name="Imamovic A."/>
            <person name="Larimer J."/>
            <person name="McCowen C."/>
            <person name="Montmayeur A."/>
            <person name="Murphy C."/>
            <person name="Neiman D."/>
            <person name="Pearson M."/>
            <person name="Priest M."/>
            <person name="Roberts A."/>
            <person name="Saif S."/>
            <person name="Shea T."/>
            <person name="Sisk P."/>
            <person name="Sykes S."/>
            <person name="Wortman J."/>
            <person name="Nusbaum C."/>
            <person name="Birren B."/>
        </authorList>
    </citation>
    <scope>NUCLEOTIDE SEQUENCE [LARGE SCALE GENOMIC DNA]</scope>
    <source>
        <strain evidence="2 3">VS20</strain>
    </source>
</reference>
<dbReference type="AlphaFoldDB" id="T0QXV6"/>
<feature type="region of interest" description="Disordered" evidence="1">
    <location>
        <begin position="166"/>
        <end position="238"/>
    </location>
</feature>
<dbReference type="VEuPathDB" id="FungiDB:SDRG_03843"/>
<evidence type="ECO:0000313" key="2">
    <source>
        <dbReference type="EMBL" id="EQC38885.1"/>
    </source>
</evidence>
<feature type="compositionally biased region" description="Basic and acidic residues" evidence="1">
    <location>
        <begin position="200"/>
        <end position="221"/>
    </location>
</feature>
<gene>
    <name evidence="2" type="ORF">SDRG_03843</name>
</gene>
<accession>T0QXV6</accession>
<sequence length="238" mass="25616">MEAWVKKTTKNERYVDTSTVETDLGLGSVDSMRLMRSIVSSALEQDAVVRALRMVHVDDDLRNVRTTLWLHAPFDLEDDVIIVLKKKGKNSRPLTVTALGMAAIHASGRALLVSTHNIRFAQGAPRGHRSPPATNDVEVGAAQVEVLLRAVVKSGCTPQFRTGVIAKMKTPPETKKSRHKKNKGGSPNLVARSTLAASAGHHEAAQQKKTAEKDKAAKDKTSIITPPAVAPSPSPLTA</sequence>
<protein>
    <submittedName>
        <fullName evidence="2">Uncharacterized protein</fullName>
    </submittedName>
</protein>
<evidence type="ECO:0000256" key="1">
    <source>
        <dbReference type="SAM" id="MobiDB-lite"/>
    </source>
</evidence>
<name>T0QXV6_SAPDV</name>
<proteinExistence type="predicted"/>
<dbReference type="Proteomes" id="UP000030762">
    <property type="component" value="Unassembled WGS sequence"/>
</dbReference>
<keyword evidence="3" id="KW-1185">Reference proteome</keyword>